<comment type="caution">
    <text evidence="2">The sequence shown here is derived from an EMBL/GenBank/DDBJ whole genome shotgun (WGS) entry which is preliminary data.</text>
</comment>
<dbReference type="Proteomes" id="UP000179807">
    <property type="component" value="Unassembled WGS sequence"/>
</dbReference>
<dbReference type="RefSeq" id="XP_068347061.1">
    <property type="nucleotide sequence ID" value="XM_068512894.1"/>
</dbReference>
<sequence length="406" mass="46697">MIDEGIKIYNGDGVKRKYANAVNLFIKASKILPEAALWYGKCKFYGNGVNYEPYRAFDLFQQASKAGFQEADYYIGLCYLDGSGIERDQKKAFEIFLKLAHDKYMQANHQLGICYLHGKGTTQNINQAREVFKEGAKNKYILSEFYYTGLLTGKERLQSEASLRAHVKAAIDSDVDVQYEYGKFLKFSNIAEGLKLIKQAASNHHRDAQCLLGKMYYGIEKWCVEIDFQLACKYFRKAANHGSYEAMLYYGLFKIYMKHYEQFDLEEGVKLIKVAANHHQRDALYHYANLLYRGYGVEKNEIKAIEFYKNATREGQMDALVKYCKFLVEGVHIKKDLKEAEYYLKWAANNGCKQAAIDYADLLKNEIIEGGTPELIKDYYKKGGVLIDFEVKPIPIVNVVINTSYD</sequence>
<reference evidence="2" key="1">
    <citation type="submission" date="2016-10" db="EMBL/GenBank/DDBJ databases">
        <authorList>
            <person name="Benchimol M."/>
            <person name="Almeida L.G."/>
            <person name="Vasconcelos A.T."/>
            <person name="Perreira-Neves A."/>
            <person name="Rosa I.A."/>
            <person name="Tasca T."/>
            <person name="Bogo M.R."/>
            <person name="de Souza W."/>
        </authorList>
    </citation>
    <scope>NUCLEOTIDE SEQUENCE [LARGE SCALE GENOMIC DNA]</scope>
    <source>
        <strain evidence="2">K</strain>
    </source>
</reference>
<evidence type="ECO:0008006" key="4">
    <source>
        <dbReference type="Google" id="ProtNLM"/>
    </source>
</evidence>
<evidence type="ECO:0000313" key="3">
    <source>
        <dbReference type="Proteomes" id="UP000179807"/>
    </source>
</evidence>
<name>A0A1J4J9K5_9EUKA</name>
<dbReference type="AlphaFoldDB" id="A0A1J4J9K5"/>
<dbReference type="InterPro" id="IPR006597">
    <property type="entry name" value="Sel1-like"/>
</dbReference>
<evidence type="ECO:0000313" key="2">
    <source>
        <dbReference type="EMBL" id="OHS93924.1"/>
    </source>
</evidence>
<dbReference type="Pfam" id="PF08238">
    <property type="entry name" value="Sel1"/>
    <property type="match status" value="8"/>
</dbReference>
<dbReference type="InterPro" id="IPR011990">
    <property type="entry name" value="TPR-like_helical_dom_sf"/>
</dbReference>
<dbReference type="SUPFAM" id="SSF81901">
    <property type="entry name" value="HCP-like"/>
    <property type="match status" value="2"/>
</dbReference>
<dbReference type="PANTHER" id="PTHR11102:SF160">
    <property type="entry name" value="ERAD-ASSOCIATED E3 UBIQUITIN-PROTEIN LIGASE COMPONENT HRD3"/>
    <property type="match status" value="1"/>
</dbReference>
<dbReference type="PANTHER" id="PTHR11102">
    <property type="entry name" value="SEL-1-LIKE PROTEIN"/>
    <property type="match status" value="1"/>
</dbReference>
<dbReference type="EMBL" id="MLAK01001364">
    <property type="protein sequence ID" value="OHS93924.1"/>
    <property type="molecule type" value="Genomic_DNA"/>
</dbReference>
<dbReference type="InterPro" id="IPR050767">
    <property type="entry name" value="Sel1_AlgK"/>
</dbReference>
<dbReference type="GeneID" id="94847598"/>
<organism evidence="2 3">
    <name type="scientific">Tritrichomonas foetus</name>
    <dbReference type="NCBI Taxonomy" id="1144522"/>
    <lineage>
        <taxon>Eukaryota</taxon>
        <taxon>Metamonada</taxon>
        <taxon>Parabasalia</taxon>
        <taxon>Tritrichomonadida</taxon>
        <taxon>Tritrichomonadidae</taxon>
        <taxon>Tritrichomonas</taxon>
    </lineage>
</organism>
<evidence type="ECO:0000256" key="1">
    <source>
        <dbReference type="ARBA" id="ARBA00038101"/>
    </source>
</evidence>
<accession>A0A1J4J9K5</accession>
<dbReference type="SMART" id="SM00671">
    <property type="entry name" value="SEL1"/>
    <property type="match status" value="6"/>
</dbReference>
<gene>
    <name evidence="2" type="ORF">TRFO_39891</name>
</gene>
<keyword evidence="3" id="KW-1185">Reference proteome</keyword>
<dbReference type="Gene3D" id="1.25.40.10">
    <property type="entry name" value="Tetratricopeptide repeat domain"/>
    <property type="match status" value="1"/>
</dbReference>
<dbReference type="OrthoDB" id="2384430at2759"/>
<proteinExistence type="inferred from homology"/>
<comment type="similarity">
    <text evidence="1">Belongs to the sel-1 family.</text>
</comment>
<protein>
    <recommendedName>
        <fullName evidence="4">HCP-like protein</fullName>
    </recommendedName>
</protein>
<dbReference type="VEuPathDB" id="TrichDB:TRFO_39891"/>